<sequence>MTFVMKVVCGILVSAVSTPECGYRMHVTCYV</sequence>
<proteinExistence type="predicted"/>
<evidence type="ECO:0000313" key="2">
    <source>
        <dbReference type="Proteomes" id="UP000649768"/>
    </source>
</evidence>
<reference evidence="1 2" key="1">
    <citation type="submission" date="2020-09" db="EMBL/GenBank/DDBJ databases">
        <title>Photobacterium sp. CAU 1568 isolated from sand of Sido Beach.</title>
        <authorList>
            <person name="Kim W."/>
        </authorList>
    </citation>
    <scope>NUCLEOTIDE SEQUENCE [LARGE SCALE GENOMIC DNA]</scope>
    <source>
        <strain evidence="1 2">CAU 1568</strain>
    </source>
</reference>
<name>A0ABR9BGB0_9GAMM</name>
<dbReference type="EMBL" id="JACYTP010000001">
    <property type="protein sequence ID" value="MBD8511253.1"/>
    <property type="molecule type" value="Genomic_DNA"/>
</dbReference>
<evidence type="ECO:0000313" key="1">
    <source>
        <dbReference type="EMBL" id="MBD8511253.1"/>
    </source>
</evidence>
<organism evidence="1 2">
    <name type="scientific">Photobacterium arenosum</name>
    <dbReference type="NCBI Taxonomy" id="2774143"/>
    <lineage>
        <taxon>Bacteria</taxon>
        <taxon>Pseudomonadati</taxon>
        <taxon>Pseudomonadota</taxon>
        <taxon>Gammaproteobacteria</taxon>
        <taxon>Vibrionales</taxon>
        <taxon>Vibrionaceae</taxon>
        <taxon>Photobacterium</taxon>
    </lineage>
</organism>
<comment type="caution">
    <text evidence="1">The sequence shown here is derived from an EMBL/GenBank/DDBJ whole genome shotgun (WGS) entry which is preliminary data.</text>
</comment>
<keyword evidence="2" id="KW-1185">Reference proteome</keyword>
<protein>
    <submittedName>
        <fullName evidence="1">Uncharacterized protein</fullName>
    </submittedName>
</protein>
<gene>
    <name evidence="1" type="ORF">IFO68_00880</name>
</gene>
<accession>A0ABR9BGB0</accession>
<dbReference type="Proteomes" id="UP000649768">
    <property type="component" value="Unassembled WGS sequence"/>
</dbReference>